<dbReference type="EMBL" id="CP066770">
    <property type="protein sequence ID" value="QQK05906.1"/>
    <property type="molecule type" value="Genomic_DNA"/>
</dbReference>
<proteinExistence type="predicted"/>
<feature type="transmembrane region" description="Helical" evidence="1">
    <location>
        <begin position="61"/>
        <end position="83"/>
    </location>
</feature>
<dbReference type="Gene3D" id="1.10.4160.10">
    <property type="entry name" value="Hydantoin permease"/>
    <property type="match status" value="1"/>
</dbReference>
<feature type="transmembrane region" description="Helical" evidence="1">
    <location>
        <begin position="204"/>
        <end position="227"/>
    </location>
</feature>
<dbReference type="GO" id="GO:0005886">
    <property type="term" value="C:plasma membrane"/>
    <property type="evidence" value="ECO:0007669"/>
    <property type="project" value="TreeGrafter"/>
</dbReference>
<feature type="transmembrane region" description="Helical" evidence="1">
    <location>
        <begin position="275"/>
        <end position="295"/>
    </location>
</feature>
<feature type="transmembrane region" description="Helical" evidence="1">
    <location>
        <begin position="33"/>
        <end position="55"/>
    </location>
</feature>
<feature type="transmembrane region" description="Helical" evidence="1">
    <location>
        <begin position="418"/>
        <end position="437"/>
    </location>
</feature>
<reference evidence="2 3" key="1">
    <citation type="submission" date="2020-12" db="EMBL/GenBank/DDBJ databases">
        <title>Complete genome sequence of Burkholderia anthina BJQ0011.</title>
        <authorList>
            <person name="Xu Y."/>
        </authorList>
    </citation>
    <scope>NUCLEOTIDE SEQUENCE [LARGE SCALE GENOMIC DNA]</scope>
    <source>
        <strain evidence="2 3">BJQ0011</strain>
    </source>
</reference>
<dbReference type="GO" id="GO:0015209">
    <property type="term" value="F:cytosine transmembrane transporter activity"/>
    <property type="evidence" value="ECO:0007669"/>
    <property type="project" value="InterPro"/>
</dbReference>
<dbReference type="Proteomes" id="UP000596205">
    <property type="component" value="Chromosome 2"/>
</dbReference>
<evidence type="ECO:0000313" key="3">
    <source>
        <dbReference type="Proteomes" id="UP000596205"/>
    </source>
</evidence>
<dbReference type="AlphaFoldDB" id="A0A7T6VLF0"/>
<organism evidence="2 3">
    <name type="scientific">Burkholderia anthina</name>
    <dbReference type="NCBI Taxonomy" id="179879"/>
    <lineage>
        <taxon>Bacteria</taxon>
        <taxon>Pseudomonadati</taxon>
        <taxon>Pseudomonadota</taxon>
        <taxon>Betaproteobacteria</taxon>
        <taxon>Burkholderiales</taxon>
        <taxon>Burkholderiaceae</taxon>
        <taxon>Burkholderia</taxon>
        <taxon>Burkholderia cepacia complex</taxon>
    </lineage>
</organism>
<keyword evidence="1" id="KW-0812">Transmembrane</keyword>
<feature type="transmembrane region" description="Helical" evidence="1">
    <location>
        <begin position="392"/>
        <end position="412"/>
    </location>
</feature>
<dbReference type="PANTHER" id="PTHR30569">
    <property type="entry name" value="CYTOSINE TRANSPORTER CODB"/>
    <property type="match status" value="1"/>
</dbReference>
<feature type="transmembrane region" description="Helical" evidence="1">
    <location>
        <begin position="95"/>
        <end position="115"/>
    </location>
</feature>
<feature type="transmembrane region" description="Helical" evidence="1">
    <location>
        <begin position="353"/>
        <end position="372"/>
    </location>
</feature>
<evidence type="ECO:0000256" key="1">
    <source>
        <dbReference type="SAM" id="Phobius"/>
    </source>
</evidence>
<feature type="transmembrane region" description="Helical" evidence="1">
    <location>
        <begin position="135"/>
        <end position="153"/>
    </location>
</feature>
<protein>
    <submittedName>
        <fullName evidence="2">Allantoin permease</fullName>
    </submittedName>
</protein>
<feature type="transmembrane region" description="Helical" evidence="1">
    <location>
        <begin position="165"/>
        <end position="184"/>
    </location>
</feature>
<dbReference type="RefSeq" id="WP_175752415.1">
    <property type="nucleotide sequence ID" value="NZ_CADETT010000050.1"/>
</dbReference>
<keyword evidence="1" id="KW-1133">Transmembrane helix</keyword>
<name>A0A7T6VLF0_9BURK</name>
<keyword evidence="1" id="KW-0472">Membrane</keyword>
<dbReference type="InterPro" id="IPR030191">
    <property type="entry name" value="CodB"/>
</dbReference>
<feature type="transmembrane region" description="Helical" evidence="1">
    <location>
        <begin position="327"/>
        <end position="347"/>
    </location>
</feature>
<sequence length="450" mass="49091">MPGMLVQEAASEEDLSTERVGIKGRMPKLSLTMAWWSLCSTMVPIVIGATLALHFGALNAIIGMLLSVVVYSSANYVISRFALRTGLSVALFSRVLFGRVGALLATLIFAVTVIYYTVFETSVMAVAVNTLFPKISFQIAALLVIVYSVPLVFGSVQHWLDKLNGILLPFYIFGLFAAVAMATYEYGYNPNWIDFGAGRNGSANGWWDCFVAYMGVWTFMMAAFDFARFGRKEDERYHALFNFGAPFWVMTLVINGVIGIYLVSAIPTSGPLSELSVVMALLKLMGIGGFLFLWITQTRINTANYYLATVNTHAFFEKALGLKLPKFVWAIVVGVIVYALTLSGLFANLLKALQYQGVFVVAWVAIALTHIISTRYEDPFGGDDEAIEAVPAFNVIGLSAWFVAAAAGIIVMNQPPNISGSSAPVTFVVAAIAYRFLTTYSRRAVQAGQV</sequence>
<dbReference type="PANTHER" id="PTHR30569:SF0">
    <property type="entry name" value="CYTOSINE PERMEASE"/>
    <property type="match status" value="1"/>
</dbReference>
<accession>A0A7T6VLF0</accession>
<feature type="transmembrane region" description="Helical" evidence="1">
    <location>
        <begin position="239"/>
        <end position="263"/>
    </location>
</feature>
<evidence type="ECO:0000313" key="2">
    <source>
        <dbReference type="EMBL" id="QQK05906.1"/>
    </source>
</evidence>
<gene>
    <name evidence="2" type="ORF">JFN94_18615</name>
</gene>
<dbReference type="KEGG" id="bann:JFN94_18615"/>